<evidence type="ECO:0000256" key="8">
    <source>
        <dbReference type="ARBA" id="ARBA00022801"/>
    </source>
</evidence>
<feature type="chain" id="PRO_5041010926" description="Pectinesterase" evidence="12">
    <location>
        <begin position="23"/>
        <end position="363"/>
    </location>
</feature>
<evidence type="ECO:0000256" key="6">
    <source>
        <dbReference type="ARBA" id="ARBA00022525"/>
    </source>
</evidence>
<evidence type="ECO:0000256" key="4">
    <source>
        <dbReference type="ARBA" id="ARBA00013229"/>
    </source>
</evidence>
<keyword evidence="5" id="KW-0134">Cell wall</keyword>
<dbReference type="InterPro" id="IPR033131">
    <property type="entry name" value="Pectinesterase_Asp_AS"/>
</dbReference>
<gene>
    <name evidence="15" type="ORF">Tsubulata_036218</name>
    <name evidence="14" type="ORF">Tsubulata_042076</name>
</gene>
<evidence type="ECO:0000256" key="10">
    <source>
        <dbReference type="ARBA" id="ARBA00047928"/>
    </source>
</evidence>
<dbReference type="Gene3D" id="2.160.20.10">
    <property type="entry name" value="Single-stranded right-handed beta-helix, Pectin lyase-like"/>
    <property type="match status" value="1"/>
</dbReference>
<keyword evidence="8 12" id="KW-0378">Hydrolase</keyword>
<dbReference type="EMBL" id="JAKUCV010001421">
    <property type="protein sequence ID" value="KAJ4846442.1"/>
    <property type="molecule type" value="Genomic_DNA"/>
</dbReference>
<dbReference type="InterPro" id="IPR000070">
    <property type="entry name" value="Pectinesterase_cat"/>
</dbReference>
<dbReference type="InterPro" id="IPR011050">
    <property type="entry name" value="Pectin_lyase_fold/virulence"/>
</dbReference>
<evidence type="ECO:0000256" key="5">
    <source>
        <dbReference type="ARBA" id="ARBA00022512"/>
    </source>
</evidence>
<dbReference type="GO" id="GO:0030599">
    <property type="term" value="F:pectinesterase activity"/>
    <property type="evidence" value="ECO:0007669"/>
    <property type="project" value="UniProtKB-UniRule"/>
</dbReference>
<dbReference type="GO" id="GO:0045490">
    <property type="term" value="P:pectin catabolic process"/>
    <property type="evidence" value="ECO:0007669"/>
    <property type="project" value="UniProtKB-UniRule"/>
</dbReference>
<accession>A0A9Q0JJV6</accession>
<dbReference type="Proteomes" id="UP001141552">
    <property type="component" value="Unassembled WGS sequence"/>
</dbReference>
<evidence type="ECO:0000259" key="13">
    <source>
        <dbReference type="Pfam" id="PF01095"/>
    </source>
</evidence>
<keyword evidence="9 12" id="KW-0063">Aspartyl esterase</keyword>
<evidence type="ECO:0000313" key="14">
    <source>
        <dbReference type="EMBL" id="KAJ4845326.1"/>
    </source>
</evidence>
<reference evidence="14" key="2">
    <citation type="journal article" date="2023" name="Plants (Basel)">
        <title>Annotation of the Turnera subulata (Passifloraceae) Draft Genome Reveals the S-Locus Evolved after the Divergence of Turneroideae from Passifloroideae in a Stepwise Manner.</title>
        <authorList>
            <person name="Henning P.M."/>
            <person name="Roalson E.H."/>
            <person name="Mir W."/>
            <person name="McCubbin A.G."/>
            <person name="Shore J.S."/>
        </authorList>
    </citation>
    <scope>NUCLEOTIDE SEQUENCE</scope>
    <source>
        <strain evidence="14">F60SS</strain>
    </source>
</reference>
<evidence type="ECO:0000256" key="1">
    <source>
        <dbReference type="ARBA" id="ARBA00004191"/>
    </source>
</evidence>
<dbReference type="GO" id="GO:0042545">
    <property type="term" value="P:cell wall modification"/>
    <property type="evidence" value="ECO:0007669"/>
    <property type="project" value="UniProtKB-UniRule"/>
</dbReference>
<evidence type="ECO:0000256" key="7">
    <source>
        <dbReference type="ARBA" id="ARBA00022729"/>
    </source>
</evidence>
<dbReference type="PROSITE" id="PS00503">
    <property type="entry name" value="PECTINESTERASE_2"/>
    <property type="match status" value="1"/>
</dbReference>
<evidence type="ECO:0000313" key="16">
    <source>
        <dbReference type="Proteomes" id="UP001141552"/>
    </source>
</evidence>
<dbReference type="PANTHER" id="PTHR31321:SF87">
    <property type="entry name" value="PECTINESTERASE 63-RELATED"/>
    <property type="match status" value="1"/>
</dbReference>
<dbReference type="OrthoDB" id="842280at2759"/>
<dbReference type="SUPFAM" id="SSF51126">
    <property type="entry name" value="Pectin lyase-like"/>
    <property type="match status" value="1"/>
</dbReference>
<dbReference type="InterPro" id="IPR012334">
    <property type="entry name" value="Pectin_lyas_fold"/>
</dbReference>
<proteinExistence type="inferred from homology"/>
<comment type="caution">
    <text evidence="14">The sequence shown here is derived from an EMBL/GenBank/DDBJ whole genome shotgun (WGS) entry which is preliminary data.</text>
</comment>
<evidence type="ECO:0000256" key="2">
    <source>
        <dbReference type="ARBA" id="ARBA00005184"/>
    </source>
</evidence>
<dbReference type="AlphaFoldDB" id="A0A9Q0JJV6"/>
<feature type="signal peptide" evidence="12">
    <location>
        <begin position="1"/>
        <end position="22"/>
    </location>
</feature>
<keyword evidence="6" id="KW-0964">Secreted</keyword>
<dbReference type="Pfam" id="PF01095">
    <property type="entry name" value="Pectinesterase"/>
    <property type="match status" value="1"/>
</dbReference>
<dbReference type="PANTHER" id="PTHR31321">
    <property type="entry name" value="ACYL-COA THIOESTER HYDROLASE YBHC-RELATED"/>
    <property type="match status" value="1"/>
</dbReference>
<sequence>MCNTIIAFHCVIIASILVSITADPIDTTPIPPDAAQVQSWFQTNVKPLADRKAAINASLAAANEKPITIKVRQDGSGNFKTLTEAIASIPTGNSQRVIVDIGPGKYVEKLTIDASKPFVTFYGAPDNMPTLSFNGDAQKFGTVFSATVTVESDFFVAANIIFENSSPQPDGKRPGAQAVAARVWGDKASFYNCKFLGFQDTLCDDRGRHFFKDCYIEGTVDFIFGSGKSIYLTTELNVLPGGAVITAQARNNDHEDTGFAFLHCKVTGEATGAYLGRPWMEKPRVVFAYSEMGKVVHSEGWSLFNKLDRSNTVQFGEYKCMGPGANPNGRAKFLKQLSDAEAQPYLSLGFIEASSWLLPAPTI</sequence>
<evidence type="ECO:0000313" key="15">
    <source>
        <dbReference type="EMBL" id="KAJ4846442.1"/>
    </source>
</evidence>
<dbReference type="EMBL" id="JAKUCV010001718">
    <property type="protein sequence ID" value="KAJ4845326.1"/>
    <property type="molecule type" value="Genomic_DNA"/>
</dbReference>
<feature type="domain" description="Pectinesterase catalytic" evidence="13">
    <location>
        <begin position="69"/>
        <end position="352"/>
    </location>
</feature>
<organism evidence="14 16">
    <name type="scientific">Turnera subulata</name>
    <dbReference type="NCBI Taxonomy" id="218843"/>
    <lineage>
        <taxon>Eukaryota</taxon>
        <taxon>Viridiplantae</taxon>
        <taxon>Streptophyta</taxon>
        <taxon>Embryophyta</taxon>
        <taxon>Tracheophyta</taxon>
        <taxon>Spermatophyta</taxon>
        <taxon>Magnoliopsida</taxon>
        <taxon>eudicotyledons</taxon>
        <taxon>Gunneridae</taxon>
        <taxon>Pentapetalae</taxon>
        <taxon>rosids</taxon>
        <taxon>fabids</taxon>
        <taxon>Malpighiales</taxon>
        <taxon>Passifloraceae</taxon>
        <taxon>Turnera</taxon>
    </lineage>
</organism>
<feature type="active site" evidence="11">
    <location>
        <position position="221"/>
    </location>
</feature>
<evidence type="ECO:0000256" key="12">
    <source>
        <dbReference type="RuleBase" id="RU000589"/>
    </source>
</evidence>
<comment type="similarity">
    <text evidence="3">Belongs to the pectinesterase family.</text>
</comment>
<evidence type="ECO:0000256" key="3">
    <source>
        <dbReference type="ARBA" id="ARBA00008891"/>
    </source>
</evidence>
<comment type="catalytic activity">
    <reaction evidence="10 12">
        <text>[(1-&gt;4)-alpha-D-galacturonosyl methyl ester](n) + n H2O = [(1-&gt;4)-alpha-D-galacturonosyl](n) + n methanol + n H(+)</text>
        <dbReference type="Rhea" id="RHEA:22380"/>
        <dbReference type="Rhea" id="RHEA-COMP:14570"/>
        <dbReference type="Rhea" id="RHEA-COMP:14573"/>
        <dbReference type="ChEBI" id="CHEBI:15377"/>
        <dbReference type="ChEBI" id="CHEBI:15378"/>
        <dbReference type="ChEBI" id="CHEBI:17790"/>
        <dbReference type="ChEBI" id="CHEBI:140522"/>
        <dbReference type="ChEBI" id="CHEBI:140523"/>
        <dbReference type="EC" id="3.1.1.11"/>
    </reaction>
</comment>
<evidence type="ECO:0000256" key="9">
    <source>
        <dbReference type="ARBA" id="ARBA00023085"/>
    </source>
</evidence>
<evidence type="ECO:0000256" key="11">
    <source>
        <dbReference type="PROSITE-ProRule" id="PRU10040"/>
    </source>
</evidence>
<comment type="pathway">
    <text evidence="2 12">Glycan metabolism; pectin degradation; 2-dehydro-3-deoxy-D-gluconate from pectin: step 1/5.</text>
</comment>
<keyword evidence="16" id="KW-1185">Reference proteome</keyword>
<keyword evidence="7 12" id="KW-0732">Signal</keyword>
<dbReference type="FunFam" id="2.160.20.10:FF:000008">
    <property type="entry name" value="Pectinesterase"/>
    <property type="match status" value="1"/>
</dbReference>
<dbReference type="EC" id="3.1.1.11" evidence="4 12"/>
<reference evidence="14" key="1">
    <citation type="submission" date="2022-02" db="EMBL/GenBank/DDBJ databases">
        <authorList>
            <person name="Henning P.M."/>
            <person name="McCubbin A.G."/>
            <person name="Shore J.S."/>
        </authorList>
    </citation>
    <scope>NUCLEOTIDE SEQUENCE</scope>
    <source>
        <strain evidence="14">F60SS</strain>
        <tissue evidence="14">Leaves</tissue>
    </source>
</reference>
<comment type="subcellular location">
    <subcellularLocation>
        <location evidence="1">Secreted</location>
        <location evidence="1">Cell wall</location>
    </subcellularLocation>
</comment>
<name>A0A9Q0JJV6_9ROSI</name>
<protein>
    <recommendedName>
        <fullName evidence="4 12">Pectinesterase</fullName>
        <ecNumber evidence="4 12">3.1.1.11</ecNumber>
    </recommendedName>
</protein>